<keyword evidence="4" id="KW-0175">Coiled coil</keyword>
<dbReference type="PANTHER" id="PTHR32089:SF112">
    <property type="entry name" value="LYSOZYME-LIKE PROTEIN-RELATED"/>
    <property type="match status" value="1"/>
</dbReference>
<dbReference type="PANTHER" id="PTHR32089">
    <property type="entry name" value="METHYL-ACCEPTING CHEMOTAXIS PROTEIN MCPB"/>
    <property type="match status" value="1"/>
</dbReference>
<dbReference type="EMBL" id="SHKM01000001">
    <property type="protein sequence ID" value="RZT90662.1"/>
    <property type="molecule type" value="Genomic_DNA"/>
</dbReference>
<feature type="transmembrane region" description="Helical" evidence="5">
    <location>
        <begin position="30"/>
        <end position="48"/>
    </location>
</feature>
<dbReference type="InterPro" id="IPR004090">
    <property type="entry name" value="Chemotax_Me-accpt_rcpt"/>
</dbReference>
<keyword evidence="8" id="KW-1185">Reference proteome</keyword>
<dbReference type="PROSITE" id="PS50111">
    <property type="entry name" value="CHEMOTAXIS_TRANSDUC_2"/>
    <property type="match status" value="1"/>
</dbReference>
<accession>A0ABY0ISU5</accession>
<reference evidence="7 8" key="1">
    <citation type="submission" date="2019-02" db="EMBL/GenBank/DDBJ databases">
        <title>Genomic Encyclopedia of Type Strains, Phase IV (KMG-IV): sequencing the most valuable type-strain genomes for metagenomic binning, comparative biology and taxonomic classification.</title>
        <authorList>
            <person name="Goeker M."/>
        </authorList>
    </citation>
    <scope>NUCLEOTIDE SEQUENCE [LARGE SCALE GENOMIC DNA]</scope>
    <source>
        <strain evidence="7 8">DSM 21223</strain>
    </source>
</reference>
<keyword evidence="5" id="KW-1133">Transmembrane helix</keyword>
<evidence type="ECO:0000256" key="1">
    <source>
        <dbReference type="ARBA" id="ARBA00023224"/>
    </source>
</evidence>
<dbReference type="Proteomes" id="UP000292136">
    <property type="component" value="Unassembled WGS sequence"/>
</dbReference>
<dbReference type="Pfam" id="PF00015">
    <property type="entry name" value="MCPsignal"/>
    <property type="match status" value="1"/>
</dbReference>
<dbReference type="SUPFAM" id="SSF58104">
    <property type="entry name" value="Methyl-accepting chemotaxis protein (MCP) signaling domain"/>
    <property type="match status" value="1"/>
</dbReference>
<dbReference type="PRINTS" id="PR00260">
    <property type="entry name" value="CHEMTRNSDUCR"/>
</dbReference>
<evidence type="ECO:0000313" key="7">
    <source>
        <dbReference type="EMBL" id="RZT90662.1"/>
    </source>
</evidence>
<gene>
    <name evidence="7" type="ORF">EV678_1482</name>
</gene>
<keyword evidence="1 3" id="KW-0807">Transducer</keyword>
<dbReference type="InterPro" id="IPR004089">
    <property type="entry name" value="MCPsignal_dom"/>
</dbReference>
<protein>
    <submittedName>
        <fullName evidence="7">Methyl-accepting chemotaxis protein</fullName>
    </submittedName>
</protein>
<evidence type="ECO:0000256" key="3">
    <source>
        <dbReference type="PROSITE-ProRule" id="PRU00284"/>
    </source>
</evidence>
<evidence type="ECO:0000256" key="5">
    <source>
        <dbReference type="SAM" id="Phobius"/>
    </source>
</evidence>
<comment type="caution">
    <text evidence="7">The sequence shown here is derived from an EMBL/GenBank/DDBJ whole genome shotgun (WGS) entry which is preliminary data.</text>
</comment>
<feature type="coiled-coil region" evidence="4">
    <location>
        <begin position="143"/>
        <end position="170"/>
    </location>
</feature>
<organism evidence="7 8">
    <name type="scientific">Azospira oryzae</name>
    <dbReference type="NCBI Taxonomy" id="146939"/>
    <lineage>
        <taxon>Bacteria</taxon>
        <taxon>Pseudomonadati</taxon>
        <taxon>Pseudomonadota</taxon>
        <taxon>Betaproteobacteria</taxon>
        <taxon>Rhodocyclales</taxon>
        <taxon>Rhodocyclaceae</taxon>
        <taxon>Azospira</taxon>
    </lineage>
</organism>
<dbReference type="SMART" id="SM00283">
    <property type="entry name" value="MA"/>
    <property type="match status" value="1"/>
</dbReference>
<dbReference type="Gene3D" id="1.10.287.950">
    <property type="entry name" value="Methyl-accepting chemotaxis protein"/>
    <property type="match status" value="1"/>
</dbReference>
<proteinExistence type="inferred from homology"/>
<evidence type="ECO:0000256" key="4">
    <source>
        <dbReference type="SAM" id="Coils"/>
    </source>
</evidence>
<keyword evidence="5" id="KW-0812">Transmembrane</keyword>
<evidence type="ECO:0000313" key="8">
    <source>
        <dbReference type="Proteomes" id="UP000292136"/>
    </source>
</evidence>
<comment type="similarity">
    <text evidence="2">Belongs to the methyl-accepting chemotaxis (MCP) protein family.</text>
</comment>
<feature type="domain" description="Methyl-accepting transducer" evidence="6">
    <location>
        <begin position="104"/>
        <end position="313"/>
    </location>
</feature>
<sequence length="381" mass="39889">MSAPTTWTPLGLGLAGAAWSLGQGGSTAGGIGGALLLALAGAAGAWYGRQHSRLLQERLAAALAAGARGEAEERQRQAGLTAQVHSIEGHILPIWRKQLTLVGEQTETAIAALSSRFAGIVDGLEASARASDASVGGNLLQTLEHSRRELDALLATLAGLLANKRRMLEEIGRLAAFTDELDAMAQGVGRIAGQTNLLALNAAIEAARAGDAGRGFAVVADAVRELSNESAGTGRRIADKVQLVNEAIHGALQAADQGALADEQALGQAQHSVAGILEGFQRVTGDLADTANTLRRQHQGIQQEVAESLVSLQFQDRIGQMLGHVRQDMERLERHLATGPDHLDAQDWLDNLASTYTTAEQHAVHGGKSSQAPADSDITFF</sequence>
<keyword evidence="5" id="KW-0472">Membrane</keyword>
<evidence type="ECO:0000259" key="6">
    <source>
        <dbReference type="PROSITE" id="PS50111"/>
    </source>
</evidence>
<evidence type="ECO:0000256" key="2">
    <source>
        <dbReference type="ARBA" id="ARBA00029447"/>
    </source>
</evidence>
<name>A0ABY0ISU5_9RHOO</name>